<gene>
    <name evidence="1" type="ORF">TNCT_644551</name>
</gene>
<keyword evidence="2" id="KW-1185">Reference proteome</keyword>
<dbReference type="Proteomes" id="UP000887116">
    <property type="component" value="Unassembled WGS sequence"/>
</dbReference>
<accession>A0A8X6LEQ2</accession>
<comment type="caution">
    <text evidence="1">The sequence shown here is derived from an EMBL/GenBank/DDBJ whole genome shotgun (WGS) entry which is preliminary data.</text>
</comment>
<evidence type="ECO:0000313" key="1">
    <source>
        <dbReference type="EMBL" id="GFR05742.1"/>
    </source>
</evidence>
<organism evidence="1 2">
    <name type="scientific">Trichonephila clavata</name>
    <name type="common">Joro spider</name>
    <name type="synonym">Nephila clavata</name>
    <dbReference type="NCBI Taxonomy" id="2740835"/>
    <lineage>
        <taxon>Eukaryota</taxon>
        <taxon>Metazoa</taxon>
        <taxon>Ecdysozoa</taxon>
        <taxon>Arthropoda</taxon>
        <taxon>Chelicerata</taxon>
        <taxon>Arachnida</taxon>
        <taxon>Araneae</taxon>
        <taxon>Araneomorphae</taxon>
        <taxon>Entelegynae</taxon>
        <taxon>Araneoidea</taxon>
        <taxon>Nephilidae</taxon>
        <taxon>Trichonephila</taxon>
    </lineage>
</organism>
<evidence type="ECO:0000313" key="2">
    <source>
        <dbReference type="Proteomes" id="UP000887116"/>
    </source>
</evidence>
<protein>
    <submittedName>
        <fullName evidence="1">Uncharacterized protein LOC105661967</fullName>
    </submittedName>
</protein>
<dbReference type="EMBL" id="BMAO01016008">
    <property type="protein sequence ID" value="GFR05742.1"/>
    <property type="molecule type" value="Genomic_DNA"/>
</dbReference>
<proteinExistence type="predicted"/>
<sequence length="137" mass="15801">MILNDIKSISIALKNFKTEKIKLLYKFIYDEDGDHSNRKRLRNFCGFDFTIDSDEFRNKLKYVKKKFAFDEIITISNILNISIEGNKALLSLLTDMNQLAVMASDANESESESETSQNKKNSYSFMQSDTIGKKISF</sequence>
<dbReference type="OrthoDB" id="6782021at2759"/>
<name>A0A8X6LEQ2_TRICU</name>
<dbReference type="AlphaFoldDB" id="A0A8X6LEQ2"/>
<reference evidence="1" key="1">
    <citation type="submission" date="2020-07" db="EMBL/GenBank/DDBJ databases">
        <title>Multicomponent nature underlies the extraordinary mechanical properties of spider dragline silk.</title>
        <authorList>
            <person name="Kono N."/>
            <person name="Nakamura H."/>
            <person name="Mori M."/>
            <person name="Yoshida Y."/>
            <person name="Ohtoshi R."/>
            <person name="Malay A.D."/>
            <person name="Moran D.A.P."/>
            <person name="Tomita M."/>
            <person name="Numata K."/>
            <person name="Arakawa K."/>
        </authorList>
    </citation>
    <scope>NUCLEOTIDE SEQUENCE</scope>
</reference>